<dbReference type="Gene3D" id="3.40.720.10">
    <property type="entry name" value="Alkaline Phosphatase, subunit A"/>
    <property type="match status" value="1"/>
</dbReference>
<evidence type="ECO:0000313" key="7">
    <source>
        <dbReference type="Proteomes" id="UP001156691"/>
    </source>
</evidence>
<keyword evidence="3" id="KW-0378">Hydrolase</keyword>
<accession>A0ABQ5W586</accession>
<evidence type="ECO:0000256" key="2">
    <source>
        <dbReference type="ARBA" id="ARBA00022723"/>
    </source>
</evidence>
<evidence type="ECO:0000313" key="6">
    <source>
        <dbReference type="EMBL" id="GLQ55095.1"/>
    </source>
</evidence>
<comment type="caution">
    <text evidence="6">The sequence shown here is derived from an EMBL/GenBank/DDBJ whole genome shotgun (WGS) entry which is preliminary data.</text>
</comment>
<proteinExistence type="inferred from homology"/>
<dbReference type="InterPro" id="IPR000917">
    <property type="entry name" value="Sulfatase_N"/>
</dbReference>
<dbReference type="InterPro" id="IPR024607">
    <property type="entry name" value="Sulfatase_CS"/>
</dbReference>
<evidence type="ECO:0000256" key="4">
    <source>
        <dbReference type="ARBA" id="ARBA00022837"/>
    </source>
</evidence>
<dbReference type="Pfam" id="PF00884">
    <property type="entry name" value="Sulfatase"/>
    <property type="match status" value="1"/>
</dbReference>
<feature type="domain" description="Sulfatase N-terminal" evidence="5">
    <location>
        <begin position="5"/>
        <end position="346"/>
    </location>
</feature>
<dbReference type="SUPFAM" id="SSF53649">
    <property type="entry name" value="Alkaline phosphatase-like"/>
    <property type="match status" value="1"/>
</dbReference>
<name>A0ABQ5W586_9HYPH</name>
<protein>
    <submittedName>
        <fullName evidence="6">Sulfatase/phosphatase</fullName>
    </submittedName>
</protein>
<keyword evidence="4" id="KW-0106">Calcium</keyword>
<dbReference type="PROSITE" id="PS00149">
    <property type="entry name" value="SULFATASE_2"/>
    <property type="match status" value="1"/>
</dbReference>
<dbReference type="InterPro" id="IPR050738">
    <property type="entry name" value="Sulfatase"/>
</dbReference>
<comment type="similarity">
    <text evidence="1">Belongs to the sulfatase family.</text>
</comment>
<dbReference type="RefSeq" id="WP_284340532.1">
    <property type="nucleotide sequence ID" value="NZ_BSNS01000011.1"/>
</dbReference>
<sequence length="482" mass="54490">MTKRPNILYVFADQLRYDALGCTGSTKAQTPNIDRFAREAASFSNAVVNTPVCTAYRASLLTGKHTTSHGMVINELRMNPNQRCLGHMLTDAGYNTAYIGKWHLYANELGSHYEPRNSFVPRGPHRLGFDGEWKAFNFHHENFSPPAYYHEETPDKIEHPGEYEPTVQTDQAIDFVRRAARDPDGRPFSLVLSYGPPHDPWGPDNVPERFWRMFSDVDFPNPPNYRDTDDAPYRDRWASLSDAERAELASWRRGYHAQVASLDAEFGRLMAALEGSGEAENTIVVFTSDHGEMFGAQGRRAKLIFYEEAARVPYFMRWSGQIPAGSRPDVCLSTVDILPTLAGLAGLPVADDVEGMDLSHWARGETGPEPEVALMQGCGATARWQDGHEWRAVRDKRYTYGVFRVDGKELLFDRLIDPYQQTNLAADPALAGEKIRLKAAMERWMARINDSFEASSWYRDHWTDGDRRILRSATAEFGPQAD</sequence>
<dbReference type="PANTHER" id="PTHR42693">
    <property type="entry name" value="ARYLSULFATASE FAMILY MEMBER"/>
    <property type="match status" value="1"/>
</dbReference>
<keyword evidence="2" id="KW-0479">Metal-binding</keyword>
<evidence type="ECO:0000256" key="1">
    <source>
        <dbReference type="ARBA" id="ARBA00008779"/>
    </source>
</evidence>
<dbReference type="CDD" id="cd16034">
    <property type="entry name" value="sulfatase_like"/>
    <property type="match status" value="1"/>
</dbReference>
<dbReference type="Proteomes" id="UP001156691">
    <property type="component" value="Unassembled WGS sequence"/>
</dbReference>
<dbReference type="InterPro" id="IPR017850">
    <property type="entry name" value="Alkaline_phosphatase_core_sf"/>
</dbReference>
<keyword evidence="7" id="KW-1185">Reference proteome</keyword>
<gene>
    <name evidence="6" type="primary">yidJ</name>
    <name evidence="6" type="ORF">GCM10010862_23540</name>
</gene>
<organism evidence="6 7">
    <name type="scientific">Devosia nitrariae</name>
    <dbReference type="NCBI Taxonomy" id="2071872"/>
    <lineage>
        <taxon>Bacteria</taxon>
        <taxon>Pseudomonadati</taxon>
        <taxon>Pseudomonadota</taxon>
        <taxon>Alphaproteobacteria</taxon>
        <taxon>Hyphomicrobiales</taxon>
        <taxon>Devosiaceae</taxon>
        <taxon>Devosia</taxon>
    </lineage>
</organism>
<evidence type="ECO:0000256" key="3">
    <source>
        <dbReference type="ARBA" id="ARBA00022801"/>
    </source>
</evidence>
<evidence type="ECO:0000259" key="5">
    <source>
        <dbReference type="Pfam" id="PF00884"/>
    </source>
</evidence>
<dbReference type="PANTHER" id="PTHR42693:SF53">
    <property type="entry name" value="ENDO-4-O-SULFATASE"/>
    <property type="match status" value="1"/>
</dbReference>
<dbReference type="EMBL" id="BSNS01000011">
    <property type="protein sequence ID" value="GLQ55095.1"/>
    <property type="molecule type" value="Genomic_DNA"/>
</dbReference>
<reference evidence="7" key="1">
    <citation type="journal article" date="2019" name="Int. J. Syst. Evol. Microbiol.">
        <title>The Global Catalogue of Microorganisms (GCM) 10K type strain sequencing project: providing services to taxonomists for standard genome sequencing and annotation.</title>
        <authorList>
            <consortium name="The Broad Institute Genomics Platform"/>
            <consortium name="The Broad Institute Genome Sequencing Center for Infectious Disease"/>
            <person name="Wu L."/>
            <person name="Ma J."/>
        </authorList>
    </citation>
    <scope>NUCLEOTIDE SEQUENCE [LARGE SCALE GENOMIC DNA]</scope>
    <source>
        <strain evidence="7">NBRC 112416</strain>
    </source>
</reference>